<dbReference type="SUPFAM" id="SSF55347">
    <property type="entry name" value="Glyceraldehyde-3-phosphate dehydrogenase-like, C-terminal domain"/>
    <property type="match status" value="1"/>
</dbReference>
<evidence type="ECO:0000256" key="2">
    <source>
        <dbReference type="ARBA" id="ARBA00023027"/>
    </source>
</evidence>
<dbReference type="InterPro" id="IPR050463">
    <property type="entry name" value="Gfo/Idh/MocA_oxidrdct_glycsds"/>
</dbReference>
<dbReference type="Pfam" id="PF22725">
    <property type="entry name" value="GFO_IDH_MocA_C3"/>
    <property type="match status" value="1"/>
</dbReference>
<dbReference type="Gene3D" id="3.40.50.720">
    <property type="entry name" value="NAD(P)-binding Rossmann-like Domain"/>
    <property type="match status" value="1"/>
</dbReference>
<evidence type="ECO:0000256" key="1">
    <source>
        <dbReference type="ARBA" id="ARBA00023002"/>
    </source>
</evidence>
<accession>A0ABR8NTQ2</accession>
<dbReference type="Proteomes" id="UP000598426">
    <property type="component" value="Unassembled WGS sequence"/>
</dbReference>
<dbReference type="InterPro" id="IPR036291">
    <property type="entry name" value="NAD(P)-bd_dom_sf"/>
</dbReference>
<name>A0ABR8NTQ2_9MICO</name>
<dbReference type="SUPFAM" id="SSF51735">
    <property type="entry name" value="NAD(P)-binding Rossmann-fold domains"/>
    <property type="match status" value="1"/>
</dbReference>
<comment type="caution">
    <text evidence="5">The sequence shown here is derived from an EMBL/GenBank/DDBJ whole genome shotgun (WGS) entry which is preliminary data.</text>
</comment>
<sequence>MTFALLPDDVERVRVVVVGAGPMGRAWLHTIVADDAIELAGIADLAVHVAEDAAREIGLAGLPTGTDGVELARRTGAHAIVDVTVPAAHHPVTLAALRAGLPVLGEKPAAATVAEALSLAAAATLTGRLFMVSQSRRYNDHLYAARAAARRLGRAGILSVDFFKAPRFGGFRDEMASPLLLDMAIHQFDMARFLLDADPVSVLCDEYNPAWSWYAGDAAATAAFAFEGGARFVFAGSWCSPGAETSWNGAWRLSAEGGTVLWDGDDAPIVDAVSDGADRPVGEAAVTAAAGSGAPVSPAPGDGIAGSLREFTAALRTGVEPMGRVHENILSLAMVEAAMLSAREGRRVTIDEILEASLAAALDAERDLEVRDVMAGWGSVRDALSSRTG</sequence>
<keyword evidence="2" id="KW-0520">NAD</keyword>
<evidence type="ECO:0000313" key="5">
    <source>
        <dbReference type="EMBL" id="MBD3943544.1"/>
    </source>
</evidence>
<proteinExistence type="predicted"/>
<feature type="domain" description="Gfo/Idh/MocA-like oxidoreductase N-terminal" evidence="3">
    <location>
        <begin position="13"/>
        <end position="132"/>
    </location>
</feature>
<protein>
    <submittedName>
        <fullName evidence="5">Gfo/Idh/MocA family oxidoreductase</fullName>
    </submittedName>
</protein>
<dbReference type="PANTHER" id="PTHR43818">
    <property type="entry name" value="BCDNA.GH03377"/>
    <property type="match status" value="1"/>
</dbReference>
<evidence type="ECO:0000259" key="4">
    <source>
        <dbReference type="Pfam" id="PF22725"/>
    </source>
</evidence>
<reference evidence="5 6" key="1">
    <citation type="submission" date="2020-09" db="EMBL/GenBank/DDBJ databases">
        <title>Isolation and identification of active actinomycetes.</title>
        <authorList>
            <person name="Li X."/>
        </authorList>
    </citation>
    <scope>NUCLEOTIDE SEQUENCE [LARGE SCALE GENOMIC DNA]</scope>
    <source>
        <strain evidence="5 6">NEAU-LLC</strain>
    </source>
</reference>
<dbReference type="RefSeq" id="WP_191173148.1">
    <property type="nucleotide sequence ID" value="NZ_JACXZS010000014.1"/>
</dbReference>
<dbReference type="EMBL" id="JACXZS010000014">
    <property type="protein sequence ID" value="MBD3943544.1"/>
    <property type="molecule type" value="Genomic_DNA"/>
</dbReference>
<feature type="domain" description="GFO/IDH/MocA-like oxidoreductase" evidence="4">
    <location>
        <begin position="173"/>
        <end position="248"/>
    </location>
</feature>
<evidence type="ECO:0000313" key="6">
    <source>
        <dbReference type="Proteomes" id="UP000598426"/>
    </source>
</evidence>
<dbReference type="PANTHER" id="PTHR43818:SF11">
    <property type="entry name" value="BCDNA.GH03377"/>
    <property type="match status" value="1"/>
</dbReference>
<dbReference type="InterPro" id="IPR000683">
    <property type="entry name" value="Gfo/Idh/MocA-like_OxRdtase_N"/>
</dbReference>
<organism evidence="5 6">
    <name type="scientific">Microbacterium helvum</name>
    <dbReference type="NCBI Taxonomy" id="2773713"/>
    <lineage>
        <taxon>Bacteria</taxon>
        <taxon>Bacillati</taxon>
        <taxon>Actinomycetota</taxon>
        <taxon>Actinomycetes</taxon>
        <taxon>Micrococcales</taxon>
        <taxon>Microbacteriaceae</taxon>
        <taxon>Microbacterium</taxon>
    </lineage>
</organism>
<gene>
    <name evidence="5" type="ORF">IF188_17775</name>
</gene>
<evidence type="ECO:0000259" key="3">
    <source>
        <dbReference type="Pfam" id="PF01408"/>
    </source>
</evidence>
<dbReference type="Gene3D" id="3.30.360.10">
    <property type="entry name" value="Dihydrodipicolinate Reductase, domain 2"/>
    <property type="match status" value="1"/>
</dbReference>
<keyword evidence="1" id="KW-0560">Oxidoreductase</keyword>
<dbReference type="Pfam" id="PF01408">
    <property type="entry name" value="GFO_IDH_MocA"/>
    <property type="match status" value="1"/>
</dbReference>
<keyword evidence="6" id="KW-1185">Reference proteome</keyword>
<dbReference type="InterPro" id="IPR055170">
    <property type="entry name" value="GFO_IDH_MocA-like_dom"/>
</dbReference>